<name>A0ABS2Q7J7_9BACL</name>
<dbReference type="Proteomes" id="UP000823201">
    <property type="component" value="Unassembled WGS sequence"/>
</dbReference>
<comment type="caution">
    <text evidence="1">The sequence shown here is derived from an EMBL/GenBank/DDBJ whole genome shotgun (WGS) entry which is preliminary data.</text>
</comment>
<organism evidence="1 2">
    <name type="scientific">Sporolactobacillus spathodeae</name>
    <dbReference type="NCBI Taxonomy" id="1465502"/>
    <lineage>
        <taxon>Bacteria</taxon>
        <taxon>Bacillati</taxon>
        <taxon>Bacillota</taxon>
        <taxon>Bacilli</taxon>
        <taxon>Bacillales</taxon>
        <taxon>Sporolactobacillaceae</taxon>
        <taxon>Sporolactobacillus</taxon>
    </lineage>
</organism>
<proteinExistence type="predicted"/>
<dbReference type="EMBL" id="JAFBEV010000008">
    <property type="protein sequence ID" value="MBM7657764.1"/>
    <property type="molecule type" value="Genomic_DNA"/>
</dbReference>
<evidence type="ECO:0000313" key="2">
    <source>
        <dbReference type="Proteomes" id="UP000823201"/>
    </source>
</evidence>
<protein>
    <submittedName>
        <fullName evidence="1">Uncharacterized protein</fullName>
    </submittedName>
</protein>
<sequence length="81" mass="9455">MSAFNFYLEYDGKRSLSNPYGTSVDQIEADGINSASNRFAEKNHLKKLDVDELGADEFRIYYESRRFLGRSKNIIYYVKND</sequence>
<gene>
    <name evidence="1" type="ORF">JOC27_001214</name>
</gene>
<reference evidence="1 2" key="1">
    <citation type="submission" date="2021-01" db="EMBL/GenBank/DDBJ databases">
        <title>Genomic Encyclopedia of Type Strains, Phase IV (KMG-IV): sequencing the most valuable type-strain genomes for metagenomic binning, comparative biology and taxonomic classification.</title>
        <authorList>
            <person name="Goeker M."/>
        </authorList>
    </citation>
    <scope>NUCLEOTIDE SEQUENCE [LARGE SCALE GENOMIC DNA]</scope>
    <source>
        <strain evidence="1 2">DSM 100968</strain>
    </source>
</reference>
<keyword evidence="2" id="KW-1185">Reference proteome</keyword>
<evidence type="ECO:0000313" key="1">
    <source>
        <dbReference type="EMBL" id="MBM7657764.1"/>
    </source>
</evidence>
<dbReference type="RefSeq" id="WP_205006088.1">
    <property type="nucleotide sequence ID" value="NZ_CBCRXA010000006.1"/>
</dbReference>
<accession>A0ABS2Q7J7</accession>